<dbReference type="Proteomes" id="UP000321234">
    <property type="component" value="Unassembled WGS sequence"/>
</dbReference>
<dbReference type="AlphaFoldDB" id="A0A5C8ZDP0"/>
<accession>A0A5C8ZDP0</accession>
<evidence type="ECO:0000259" key="2">
    <source>
        <dbReference type="Pfam" id="PF00171"/>
    </source>
</evidence>
<dbReference type="InterPro" id="IPR016161">
    <property type="entry name" value="Ald_DH/histidinol_DH"/>
</dbReference>
<dbReference type="InterPro" id="IPR016162">
    <property type="entry name" value="Ald_DH_N"/>
</dbReference>
<dbReference type="SUPFAM" id="SSF53720">
    <property type="entry name" value="ALDH-like"/>
    <property type="match status" value="1"/>
</dbReference>
<evidence type="ECO:0000313" key="3">
    <source>
        <dbReference type="EMBL" id="TXR55409.1"/>
    </source>
</evidence>
<reference evidence="3 4" key="1">
    <citation type="submission" date="2019-07" db="EMBL/GenBank/DDBJ databases">
        <title>Quadrisphaera sp. strain DD2A genome sequencing and assembly.</title>
        <authorList>
            <person name="Kim I."/>
        </authorList>
    </citation>
    <scope>NUCLEOTIDE SEQUENCE [LARGE SCALE GENOMIC DNA]</scope>
    <source>
        <strain evidence="3 4">DD2A</strain>
    </source>
</reference>
<protein>
    <submittedName>
        <fullName evidence="3">Aldehyde dehydrogenase family protein</fullName>
    </submittedName>
</protein>
<keyword evidence="1" id="KW-0560">Oxidoreductase</keyword>
<sequence>MSTTPAPASSALAAESAARTPSGGALAAESAEGVAARAAAVAPALAAIAPAQLAGGLRAAAGALRADADRLVAIAAEETGLAPAPRLRGELERTAVQLEMFSAVALAGSHLDVRVDEADPAFRPLPRPDLRRVLVPLGPVLVFAASNFPFAFSVAGGDTAAALAAGCPVVVKAHPGHPRLSVAVAEVVRSALAGAGLPADALQLAGTDPATGQQDGVDLLRDERIAAASFTGSQRAGRHLADVAASRRRPIPFYGELGSTNPVVVTAGALEQAGAEAFAAAYATSATASAGQLCTQPGFVFVPEGSLAGPLGEALVAAFSGVPEHRLLHPGIAAGYAARRSAVLGAPGVEVLVEGALREEGDDDGGAPTAVLATPTLVRTTLAALLAAGPELREEAFGPLSVIVEHPGLAEVAAAVPDLYEGELTAAVHVTEAEAGTAADGALSALVSALSSVAGRVIFNAWPTGVAVTHAMQHGGPYPATTDAGRTTSVGSAAVGRFLRPVTFQGATGALAALLPAALRDDDPWGVPRAVSAAGESAGWGG</sequence>
<dbReference type="InterPro" id="IPR050740">
    <property type="entry name" value="Aldehyde_DH_Superfamily"/>
</dbReference>
<organism evidence="3 4">
    <name type="scientific">Quadrisphaera setariae</name>
    <dbReference type="NCBI Taxonomy" id="2593304"/>
    <lineage>
        <taxon>Bacteria</taxon>
        <taxon>Bacillati</taxon>
        <taxon>Actinomycetota</taxon>
        <taxon>Actinomycetes</taxon>
        <taxon>Kineosporiales</taxon>
        <taxon>Kineosporiaceae</taxon>
        <taxon>Quadrisphaera</taxon>
    </lineage>
</organism>
<dbReference type="PANTHER" id="PTHR43353">
    <property type="entry name" value="SUCCINATE-SEMIALDEHYDE DEHYDROGENASE, MITOCHONDRIAL"/>
    <property type="match status" value="1"/>
</dbReference>
<dbReference type="PANTHER" id="PTHR43353:SF3">
    <property type="entry name" value="ALDEHYDE DEHYDROGENASE-RELATED"/>
    <property type="match status" value="1"/>
</dbReference>
<gene>
    <name evidence="3" type="ORF">FMM08_13875</name>
</gene>
<evidence type="ECO:0000256" key="1">
    <source>
        <dbReference type="ARBA" id="ARBA00023002"/>
    </source>
</evidence>
<dbReference type="RefSeq" id="WP_147926985.1">
    <property type="nucleotide sequence ID" value="NZ_VKAC01000008.1"/>
</dbReference>
<dbReference type="Gene3D" id="3.40.605.10">
    <property type="entry name" value="Aldehyde Dehydrogenase, Chain A, domain 1"/>
    <property type="match status" value="1"/>
</dbReference>
<name>A0A5C8ZDP0_9ACTN</name>
<dbReference type="Pfam" id="PF00171">
    <property type="entry name" value="Aldedh"/>
    <property type="match status" value="1"/>
</dbReference>
<dbReference type="OrthoDB" id="9770537at2"/>
<dbReference type="GO" id="GO:0016620">
    <property type="term" value="F:oxidoreductase activity, acting on the aldehyde or oxo group of donors, NAD or NADP as acceptor"/>
    <property type="evidence" value="ECO:0007669"/>
    <property type="project" value="InterPro"/>
</dbReference>
<dbReference type="EMBL" id="VKAC01000008">
    <property type="protein sequence ID" value="TXR55409.1"/>
    <property type="molecule type" value="Genomic_DNA"/>
</dbReference>
<comment type="caution">
    <text evidence="3">The sequence shown here is derived from an EMBL/GenBank/DDBJ whole genome shotgun (WGS) entry which is preliminary data.</text>
</comment>
<dbReference type="InterPro" id="IPR016163">
    <property type="entry name" value="Ald_DH_C"/>
</dbReference>
<keyword evidence="4" id="KW-1185">Reference proteome</keyword>
<dbReference type="Gene3D" id="3.40.309.10">
    <property type="entry name" value="Aldehyde Dehydrogenase, Chain A, domain 2"/>
    <property type="match status" value="1"/>
</dbReference>
<proteinExistence type="predicted"/>
<dbReference type="InterPro" id="IPR015590">
    <property type="entry name" value="Aldehyde_DH_dom"/>
</dbReference>
<feature type="domain" description="Aldehyde dehydrogenase" evidence="2">
    <location>
        <begin position="27"/>
        <end position="432"/>
    </location>
</feature>
<evidence type="ECO:0000313" key="4">
    <source>
        <dbReference type="Proteomes" id="UP000321234"/>
    </source>
</evidence>